<accession>A0A3L9YDD8</accession>
<keyword evidence="1" id="KW-0732">Signal</keyword>
<dbReference type="Gene3D" id="2.130.10.10">
    <property type="entry name" value="YVTN repeat-like/Quinoprotein amine dehydrogenase"/>
    <property type="match status" value="2"/>
</dbReference>
<feature type="signal peptide" evidence="1">
    <location>
        <begin position="1"/>
        <end position="19"/>
    </location>
</feature>
<organism evidence="2 3">
    <name type="scientific">Ulvibacter antarcticus</name>
    <dbReference type="NCBI Taxonomy" id="442714"/>
    <lineage>
        <taxon>Bacteria</taxon>
        <taxon>Pseudomonadati</taxon>
        <taxon>Bacteroidota</taxon>
        <taxon>Flavobacteriia</taxon>
        <taxon>Flavobacteriales</taxon>
        <taxon>Flavobacteriaceae</taxon>
        <taxon>Ulvibacter</taxon>
    </lineage>
</organism>
<reference evidence="2 3" key="1">
    <citation type="submission" date="2018-10" db="EMBL/GenBank/DDBJ databases">
        <title>Genomic Encyclopedia of Archaeal and Bacterial Type Strains, Phase II (KMG-II): from individual species to whole genera.</title>
        <authorList>
            <person name="Goeker M."/>
        </authorList>
    </citation>
    <scope>NUCLEOTIDE SEQUENCE [LARGE SCALE GENOMIC DNA]</scope>
    <source>
        <strain evidence="2 3">DSM 23424</strain>
    </source>
</reference>
<dbReference type="OrthoDB" id="1158789at2"/>
<dbReference type="InterPro" id="IPR011048">
    <property type="entry name" value="Haem_d1_sf"/>
</dbReference>
<dbReference type="PROSITE" id="PS51257">
    <property type="entry name" value="PROKAR_LIPOPROTEIN"/>
    <property type="match status" value="1"/>
</dbReference>
<dbReference type="InterPro" id="IPR015943">
    <property type="entry name" value="WD40/YVTN_repeat-like_dom_sf"/>
</dbReference>
<proteinExistence type="predicted"/>
<dbReference type="AlphaFoldDB" id="A0A3L9YDD8"/>
<evidence type="ECO:0008006" key="4">
    <source>
        <dbReference type="Google" id="ProtNLM"/>
    </source>
</evidence>
<dbReference type="Proteomes" id="UP000271339">
    <property type="component" value="Unassembled WGS sequence"/>
</dbReference>
<evidence type="ECO:0000256" key="1">
    <source>
        <dbReference type="SAM" id="SignalP"/>
    </source>
</evidence>
<dbReference type="InterPro" id="IPR051200">
    <property type="entry name" value="Host-pathogen_enzymatic-act"/>
</dbReference>
<evidence type="ECO:0000313" key="3">
    <source>
        <dbReference type="Proteomes" id="UP000271339"/>
    </source>
</evidence>
<protein>
    <recommendedName>
        <fullName evidence="4">YVTN family beta-propeller protein</fullName>
    </recommendedName>
</protein>
<evidence type="ECO:0000313" key="2">
    <source>
        <dbReference type="EMBL" id="RMA58671.1"/>
    </source>
</evidence>
<dbReference type="RefSeq" id="WP_147437264.1">
    <property type="nucleotide sequence ID" value="NZ_REFC01000013.1"/>
</dbReference>
<dbReference type="PANTHER" id="PTHR47197:SF3">
    <property type="entry name" value="DIHYDRO-HEME D1 DEHYDROGENASE"/>
    <property type="match status" value="1"/>
</dbReference>
<keyword evidence="3" id="KW-1185">Reference proteome</keyword>
<feature type="chain" id="PRO_5018092816" description="YVTN family beta-propeller protein" evidence="1">
    <location>
        <begin position="20"/>
        <end position="340"/>
    </location>
</feature>
<dbReference type="SUPFAM" id="SSF51004">
    <property type="entry name" value="C-terminal (heme d1) domain of cytochrome cd1-nitrite reductase"/>
    <property type="match status" value="1"/>
</dbReference>
<dbReference type="EMBL" id="REFC01000013">
    <property type="protein sequence ID" value="RMA58671.1"/>
    <property type="molecule type" value="Genomic_DNA"/>
</dbReference>
<gene>
    <name evidence="2" type="ORF">BXY75_2045</name>
</gene>
<name>A0A3L9YDD8_9FLAO</name>
<dbReference type="PANTHER" id="PTHR47197">
    <property type="entry name" value="PROTEIN NIRF"/>
    <property type="match status" value="1"/>
</dbReference>
<comment type="caution">
    <text evidence="2">The sequence shown here is derived from an EMBL/GenBank/DDBJ whole genome shotgun (WGS) entry which is preliminary data.</text>
</comment>
<sequence>MKYLILFFLSSLLMISSCKNDDNNTDPPPESTDYFAVANRNEGTVTIYDADTQGLVTTITISDANAAPTYVVFSRERDRLYVADFNNEKVSFYNTINFTKEGEYATGMGSFHMWLNDAVDQLWVNNITDKTTTVIDLNIGIIIATIDLPTSIEINTDTAQHDVTISPDGEFAYISVFSQLGLNYVLQYGTNSLSLIDSEVVGGDPHLLAGPVNLFVLSQDDSNIREFNYSDLTYTGNVGIFANAHGVTLGGSDNIFVSNISDRKVASYDIATQTILNITDAGSTAGAAHNLAYNPDNGILALTLSGSNTVDFFKVDSTGITFLSSVVSGDNPFGIVYIDR</sequence>